<feature type="transmembrane region" description="Helical" evidence="1">
    <location>
        <begin position="51"/>
        <end position="72"/>
    </location>
</feature>
<dbReference type="OrthoDB" id="7779986at2759"/>
<keyword evidence="1" id="KW-0812">Transmembrane</keyword>
<reference evidence="3" key="1">
    <citation type="submission" date="2021-12" db="EMBL/GenBank/DDBJ databases">
        <authorList>
            <person name="King R."/>
        </authorList>
    </citation>
    <scope>NUCLEOTIDE SEQUENCE</scope>
</reference>
<feature type="signal peptide" evidence="2">
    <location>
        <begin position="1"/>
        <end position="27"/>
    </location>
</feature>
<evidence type="ECO:0000313" key="4">
    <source>
        <dbReference type="Proteomes" id="UP001154078"/>
    </source>
</evidence>
<evidence type="ECO:0000256" key="1">
    <source>
        <dbReference type="SAM" id="Phobius"/>
    </source>
</evidence>
<organism evidence="3 4">
    <name type="scientific">Brassicogethes aeneus</name>
    <name type="common">Rape pollen beetle</name>
    <name type="synonym">Meligethes aeneus</name>
    <dbReference type="NCBI Taxonomy" id="1431903"/>
    <lineage>
        <taxon>Eukaryota</taxon>
        <taxon>Metazoa</taxon>
        <taxon>Ecdysozoa</taxon>
        <taxon>Arthropoda</taxon>
        <taxon>Hexapoda</taxon>
        <taxon>Insecta</taxon>
        <taxon>Pterygota</taxon>
        <taxon>Neoptera</taxon>
        <taxon>Endopterygota</taxon>
        <taxon>Coleoptera</taxon>
        <taxon>Polyphaga</taxon>
        <taxon>Cucujiformia</taxon>
        <taxon>Nitidulidae</taxon>
        <taxon>Meligethinae</taxon>
        <taxon>Brassicogethes</taxon>
    </lineage>
</organism>
<proteinExistence type="predicted"/>
<dbReference type="Proteomes" id="UP001154078">
    <property type="component" value="Chromosome 1"/>
</dbReference>
<name>A0A9P0ATY9_BRAAE</name>
<keyword evidence="4" id="KW-1185">Reference proteome</keyword>
<keyword evidence="2" id="KW-0732">Signal</keyword>
<evidence type="ECO:0000256" key="2">
    <source>
        <dbReference type="SAM" id="SignalP"/>
    </source>
</evidence>
<gene>
    <name evidence="3" type="ORF">MELIAE_LOCUS1193</name>
</gene>
<dbReference type="AlphaFoldDB" id="A0A9P0ATY9"/>
<keyword evidence="1" id="KW-0472">Membrane</keyword>
<protein>
    <recommendedName>
        <fullName evidence="5">ABC transporter permease</fullName>
    </recommendedName>
</protein>
<evidence type="ECO:0000313" key="3">
    <source>
        <dbReference type="EMBL" id="CAH0547150.1"/>
    </source>
</evidence>
<feature type="chain" id="PRO_5040268583" description="ABC transporter permease" evidence="2">
    <location>
        <begin position="28"/>
        <end position="93"/>
    </location>
</feature>
<sequence length="93" mass="10640">MKLIHSGFFYLTFISLLFALLTPEVEARRKILRGRKTLTRTYLRDTGLPAWAIVLISAICEIVLGLILFFVLKKLILDQALQGQYQVTQTNDV</sequence>
<evidence type="ECO:0008006" key="5">
    <source>
        <dbReference type="Google" id="ProtNLM"/>
    </source>
</evidence>
<keyword evidence="1" id="KW-1133">Transmembrane helix</keyword>
<accession>A0A9P0ATY9</accession>
<dbReference type="EMBL" id="OV121132">
    <property type="protein sequence ID" value="CAH0547150.1"/>
    <property type="molecule type" value="Genomic_DNA"/>
</dbReference>